<name>A0A6G1GQ00_9PEZI</name>
<dbReference type="InterPro" id="IPR008554">
    <property type="entry name" value="Glutaredoxin-like"/>
</dbReference>
<keyword evidence="1" id="KW-0813">Transport</keyword>
<sequence>MRPSIKLLQATCRITLFTRPNCSLCTDAKSVLLNVQQKRSLQLDELHIMEPGPLTKQWRDLYEFDTPVIHVDAIDEGDKKFQTTAAALKLMHRFKESEVEALMDEVIAARPQKA</sequence>
<dbReference type="PANTHER" id="PTHR33558">
    <property type="entry name" value="GLUTAREDOXIN-LIKE PROTEIN C5ORF63 HOMOLOG"/>
    <property type="match status" value="1"/>
</dbReference>
<organism evidence="2 3">
    <name type="scientific">Aulographum hederae CBS 113979</name>
    <dbReference type="NCBI Taxonomy" id="1176131"/>
    <lineage>
        <taxon>Eukaryota</taxon>
        <taxon>Fungi</taxon>
        <taxon>Dikarya</taxon>
        <taxon>Ascomycota</taxon>
        <taxon>Pezizomycotina</taxon>
        <taxon>Dothideomycetes</taxon>
        <taxon>Pleosporomycetidae</taxon>
        <taxon>Aulographales</taxon>
        <taxon>Aulographaceae</taxon>
    </lineage>
</organism>
<dbReference type="OrthoDB" id="429967at2759"/>
<evidence type="ECO:0000313" key="3">
    <source>
        <dbReference type="Proteomes" id="UP000800041"/>
    </source>
</evidence>
<accession>A0A6G1GQ00</accession>
<keyword evidence="3" id="KW-1185">Reference proteome</keyword>
<keyword evidence="1" id="KW-0249">Electron transport</keyword>
<evidence type="ECO:0000313" key="2">
    <source>
        <dbReference type="EMBL" id="KAF1982894.1"/>
    </source>
</evidence>
<dbReference type="PANTHER" id="PTHR33558:SF1">
    <property type="entry name" value="GLUTAREDOXIN-LIKE PROTEIN C5ORF63 HOMOLOG"/>
    <property type="match status" value="1"/>
</dbReference>
<evidence type="ECO:0000256" key="1">
    <source>
        <dbReference type="RuleBase" id="RU363082"/>
    </source>
</evidence>
<protein>
    <recommendedName>
        <fullName evidence="1">Glutaredoxin-like protein</fullName>
    </recommendedName>
</protein>
<proteinExistence type="inferred from homology"/>
<comment type="similarity">
    <text evidence="1">Belongs to the glutaredoxin family.</text>
</comment>
<dbReference type="SUPFAM" id="SSF52833">
    <property type="entry name" value="Thioredoxin-like"/>
    <property type="match status" value="1"/>
</dbReference>
<dbReference type="InterPro" id="IPR052565">
    <property type="entry name" value="Glutaredoxin-like_YDR286C"/>
</dbReference>
<gene>
    <name evidence="2" type="ORF">K402DRAFT_339331</name>
</gene>
<dbReference type="Pfam" id="PF05768">
    <property type="entry name" value="Glrx-like"/>
    <property type="match status" value="1"/>
</dbReference>
<dbReference type="InterPro" id="IPR036249">
    <property type="entry name" value="Thioredoxin-like_sf"/>
</dbReference>
<dbReference type="Gene3D" id="3.40.30.10">
    <property type="entry name" value="Glutaredoxin"/>
    <property type="match status" value="1"/>
</dbReference>
<reference evidence="2" key="1">
    <citation type="journal article" date="2020" name="Stud. Mycol.">
        <title>101 Dothideomycetes genomes: a test case for predicting lifestyles and emergence of pathogens.</title>
        <authorList>
            <person name="Haridas S."/>
            <person name="Albert R."/>
            <person name="Binder M."/>
            <person name="Bloem J."/>
            <person name="Labutti K."/>
            <person name="Salamov A."/>
            <person name="Andreopoulos B."/>
            <person name="Baker S."/>
            <person name="Barry K."/>
            <person name="Bills G."/>
            <person name="Bluhm B."/>
            <person name="Cannon C."/>
            <person name="Castanera R."/>
            <person name="Culley D."/>
            <person name="Daum C."/>
            <person name="Ezra D."/>
            <person name="Gonzalez J."/>
            <person name="Henrissat B."/>
            <person name="Kuo A."/>
            <person name="Liang C."/>
            <person name="Lipzen A."/>
            <person name="Lutzoni F."/>
            <person name="Magnuson J."/>
            <person name="Mondo S."/>
            <person name="Nolan M."/>
            <person name="Ohm R."/>
            <person name="Pangilinan J."/>
            <person name="Park H.-J."/>
            <person name="Ramirez L."/>
            <person name="Alfaro M."/>
            <person name="Sun H."/>
            <person name="Tritt A."/>
            <person name="Yoshinaga Y."/>
            <person name="Zwiers L.-H."/>
            <person name="Turgeon B."/>
            <person name="Goodwin S."/>
            <person name="Spatafora J."/>
            <person name="Crous P."/>
            <person name="Grigoriev I."/>
        </authorList>
    </citation>
    <scope>NUCLEOTIDE SEQUENCE</scope>
    <source>
        <strain evidence="2">CBS 113979</strain>
    </source>
</reference>
<dbReference type="EMBL" id="ML977179">
    <property type="protein sequence ID" value="KAF1982894.1"/>
    <property type="molecule type" value="Genomic_DNA"/>
</dbReference>
<dbReference type="Proteomes" id="UP000800041">
    <property type="component" value="Unassembled WGS sequence"/>
</dbReference>
<dbReference type="AlphaFoldDB" id="A0A6G1GQ00"/>